<organism evidence="1 2">
    <name type="scientific">Pseudomonas fluorescens</name>
    <dbReference type="NCBI Taxonomy" id="294"/>
    <lineage>
        <taxon>Bacteria</taxon>
        <taxon>Pseudomonadati</taxon>
        <taxon>Pseudomonadota</taxon>
        <taxon>Gammaproteobacteria</taxon>
        <taxon>Pseudomonadales</taxon>
        <taxon>Pseudomonadaceae</taxon>
        <taxon>Pseudomonas</taxon>
    </lineage>
</organism>
<name>A0A5E7UKK8_PSEFL</name>
<evidence type="ECO:0000313" key="2">
    <source>
        <dbReference type="Proteomes" id="UP000326452"/>
    </source>
</evidence>
<accession>A0A5E7UKK8</accession>
<dbReference type="Proteomes" id="UP000326452">
    <property type="component" value="Unassembled WGS sequence"/>
</dbReference>
<gene>
    <name evidence="1" type="ORF">PS941_03815</name>
</gene>
<sequence length="84" mass="8820">MAACQPTNLLSDVLNPFVGASLLAMAACQPTNLLSDVLNPFVGASLLAKAACQSTVFQPYGFNSTAHSVSFGSWKTMFPSVDSY</sequence>
<reference evidence="1 2" key="1">
    <citation type="submission" date="2019-09" db="EMBL/GenBank/DDBJ databases">
        <authorList>
            <person name="Chandra G."/>
            <person name="Truman W A."/>
        </authorList>
    </citation>
    <scope>NUCLEOTIDE SEQUENCE [LARGE SCALE GENOMIC DNA]</scope>
    <source>
        <strain evidence="1">PS941</strain>
    </source>
</reference>
<proteinExistence type="predicted"/>
<dbReference type="AlphaFoldDB" id="A0A5E7UKK8"/>
<evidence type="ECO:0000313" key="1">
    <source>
        <dbReference type="EMBL" id="VVQ12027.1"/>
    </source>
</evidence>
<protein>
    <submittedName>
        <fullName evidence="1">Uncharacterized protein</fullName>
    </submittedName>
</protein>
<dbReference type="EMBL" id="CABVJC010000007">
    <property type="protein sequence ID" value="VVQ12027.1"/>
    <property type="molecule type" value="Genomic_DNA"/>
</dbReference>